<feature type="domain" description="Reverse transcriptase Ty1/copia-type" evidence="1">
    <location>
        <begin position="37"/>
        <end position="281"/>
    </location>
</feature>
<evidence type="ECO:0000313" key="3">
    <source>
        <dbReference type="Proteomes" id="UP000075243"/>
    </source>
</evidence>
<accession>A0A151TS68</accession>
<reference evidence="2 3" key="1">
    <citation type="journal article" date="2012" name="Nat. Biotechnol.">
        <title>Draft genome sequence of pigeonpea (Cajanus cajan), an orphan legume crop of resource-poor farmers.</title>
        <authorList>
            <person name="Varshney R.K."/>
            <person name="Chen W."/>
            <person name="Li Y."/>
            <person name="Bharti A.K."/>
            <person name="Saxena R.K."/>
            <person name="Schlueter J.A."/>
            <person name="Donoghue M.T."/>
            <person name="Azam S."/>
            <person name="Fan G."/>
            <person name="Whaley A.M."/>
            <person name="Farmer A.D."/>
            <person name="Sheridan J."/>
            <person name="Iwata A."/>
            <person name="Tuteja R."/>
            <person name="Penmetsa R.V."/>
            <person name="Wu W."/>
            <person name="Upadhyaya H.D."/>
            <person name="Yang S.P."/>
            <person name="Shah T."/>
            <person name="Saxena K.B."/>
            <person name="Michael T."/>
            <person name="McCombie W.R."/>
            <person name="Yang B."/>
            <person name="Zhang G."/>
            <person name="Yang H."/>
            <person name="Wang J."/>
            <person name="Spillane C."/>
            <person name="Cook D.R."/>
            <person name="May G.D."/>
            <person name="Xu X."/>
            <person name="Jackson S.A."/>
        </authorList>
    </citation>
    <scope>NUCLEOTIDE SEQUENCE [LARGE SCALE GENOMIC DNA]</scope>
    <source>
        <strain evidence="3">cv. Asha</strain>
    </source>
</reference>
<dbReference type="PANTHER" id="PTHR11439">
    <property type="entry name" value="GAG-POL-RELATED RETROTRANSPOSON"/>
    <property type="match status" value="1"/>
</dbReference>
<dbReference type="InterPro" id="IPR043502">
    <property type="entry name" value="DNA/RNA_pol_sf"/>
</dbReference>
<dbReference type="PANTHER" id="PTHR11439:SF517">
    <property type="entry name" value="CYSTEINE-RICH RLK (RECEPTOR-LIKE PROTEIN KINASE) 8"/>
    <property type="match status" value="1"/>
</dbReference>
<dbReference type="Gramene" id="C.cajan_08846.t">
    <property type="protein sequence ID" value="C.cajan_08846.t"/>
    <property type="gene ID" value="C.cajan_08846"/>
</dbReference>
<dbReference type="Pfam" id="PF07727">
    <property type="entry name" value="RVT_2"/>
    <property type="match status" value="1"/>
</dbReference>
<sequence length="522" mass="59850">MKDYKIGEGLSDDNGLNVMMVTEDDPISFEEAIKKKNMTWELIDLPRGVKPIGVKWIFKTKFKEIGEIDKFKARLVAKGYVQQYGVDYTEVFALVARLDTIRLILAIVAQYSWNVFQLDVKSVFLHGELKEEIYVQQPNGFVKKGEEEKVNKLKKELYGLKQAPRAWYNKIEAYFVRNGFDRCLCEHTLFTKSNEGGKILIISLYVDDLIYTGNDGSMCDEFRRAMMTEFDMSDLGKMRYFHGVEVMQNSSGIFICQRKYAQEVLLRFGMENCNEVKNPIVPGTRLSKNDAGTKVDATLFKQVVGSLMYLTTTQPYLMYGVSLISRFMSSPIESHWFAAKRILRYLKGTTELGIYYKKGENAKIVAYSNNDFAGDIDDRRSTSGFVFLFGSGAISWSSKKQPVVTLSTTEAEYITTASCACQCIWIQRVLEKLSLEEQKNTLILCDNNSMIQLSKNPMFHGRSKHIDIKFHFLRDLVKKGTIELSYCSSQTQVVDIMTKPLKLEQFSKLRRMLGMLEAFEIN</sequence>
<dbReference type="EMBL" id="CM003605">
    <property type="protein sequence ID" value="KYP69898.1"/>
    <property type="molecule type" value="Genomic_DNA"/>
</dbReference>
<gene>
    <name evidence="2" type="ORF">KK1_009104</name>
</gene>
<dbReference type="InterPro" id="IPR013103">
    <property type="entry name" value="RVT_2"/>
</dbReference>
<evidence type="ECO:0000259" key="1">
    <source>
        <dbReference type="Pfam" id="PF07727"/>
    </source>
</evidence>
<protein>
    <submittedName>
        <fullName evidence="2">Retrovirus-related Pol polyprotein from transposon TNT 1-94</fullName>
    </submittedName>
</protein>
<name>A0A151TS68_CAJCA</name>
<proteinExistence type="predicted"/>
<evidence type="ECO:0000313" key="2">
    <source>
        <dbReference type="EMBL" id="KYP69898.1"/>
    </source>
</evidence>
<dbReference type="SUPFAM" id="SSF56672">
    <property type="entry name" value="DNA/RNA polymerases"/>
    <property type="match status" value="1"/>
</dbReference>
<organism evidence="2 3">
    <name type="scientific">Cajanus cajan</name>
    <name type="common">Pigeon pea</name>
    <name type="synonym">Cajanus indicus</name>
    <dbReference type="NCBI Taxonomy" id="3821"/>
    <lineage>
        <taxon>Eukaryota</taxon>
        <taxon>Viridiplantae</taxon>
        <taxon>Streptophyta</taxon>
        <taxon>Embryophyta</taxon>
        <taxon>Tracheophyta</taxon>
        <taxon>Spermatophyta</taxon>
        <taxon>Magnoliopsida</taxon>
        <taxon>eudicotyledons</taxon>
        <taxon>Gunneridae</taxon>
        <taxon>Pentapetalae</taxon>
        <taxon>rosids</taxon>
        <taxon>fabids</taxon>
        <taxon>Fabales</taxon>
        <taxon>Fabaceae</taxon>
        <taxon>Papilionoideae</taxon>
        <taxon>50 kb inversion clade</taxon>
        <taxon>NPAAA clade</taxon>
        <taxon>indigoferoid/millettioid clade</taxon>
        <taxon>Phaseoleae</taxon>
        <taxon>Cajanus</taxon>
    </lineage>
</organism>
<keyword evidence="3" id="KW-1185">Reference proteome</keyword>
<dbReference type="Proteomes" id="UP000075243">
    <property type="component" value="Chromosome 3"/>
</dbReference>
<dbReference type="CDD" id="cd09272">
    <property type="entry name" value="RNase_HI_RT_Ty1"/>
    <property type="match status" value="1"/>
</dbReference>
<dbReference type="AlphaFoldDB" id="A0A151TS68"/>